<reference evidence="2" key="1">
    <citation type="submission" date="2021-04" db="EMBL/GenBank/DDBJ databases">
        <title>Sinoanaerobacter chloroacetimidivorans sp. nov., an obligate anaerobic bacterium isolated from anaerobic sludge.</title>
        <authorList>
            <person name="Bao Y."/>
        </authorList>
    </citation>
    <scope>NUCLEOTIDE SEQUENCE</scope>
    <source>
        <strain evidence="2">BAD-6</strain>
    </source>
</reference>
<organism evidence="2 3">
    <name type="scientific">Sinanaerobacter chloroacetimidivorans</name>
    <dbReference type="NCBI Taxonomy" id="2818044"/>
    <lineage>
        <taxon>Bacteria</taxon>
        <taxon>Bacillati</taxon>
        <taxon>Bacillota</taxon>
        <taxon>Clostridia</taxon>
        <taxon>Peptostreptococcales</taxon>
        <taxon>Anaerovoracaceae</taxon>
        <taxon>Sinanaerobacter</taxon>
    </lineage>
</organism>
<feature type="transmembrane region" description="Helical" evidence="1">
    <location>
        <begin position="12"/>
        <end position="33"/>
    </location>
</feature>
<keyword evidence="3" id="KW-1185">Reference proteome</keyword>
<dbReference type="RefSeq" id="WP_227017879.1">
    <property type="nucleotide sequence ID" value="NZ_JAGSND010000004.1"/>
</dbReference>
<evidence type="ECO:0000313" key="2">
    <source>
        <dbReference type="EMBL" id="MBR0597746.1"/>
    </source>
</evidence>
<comment type="caution">
    <text evidence="2">The sequence shown here is derived from an EMBL/GenBank/DDBJ whole genome shotgun (WGS) entry which is preliminary data.</text>
</comment>
<evidence type="ECO:0000313" key="3">
    <source>
        <dbReference type="Proteomes" id="UP000675664"/>
    </source>
</evidence>
<keyword evidence="1" id="KW-0812">Transmembrane</keyword>
<accession>A0A8J8B1J8</accession>
<dbReference type="AlphaFoldDB" id="A0A8J8B1J8"/>
<gene>
    <name evidence="2" type="ORF">KCX82_07675</name>
</gene>
<reference evidence="2" key="2">
    <citation type="submission" date="2021-04" db="EMBL/GenBank/DDBJ databases">
        <authorList>
            <person name="Liu J."/>
        </authorList>
    </citation>
    <scope>NUCLEOTIDE SEQUENCE</scope>
    <source>
        <strain evidence="2">BAD-6</strain>
    </source>
</reference>
<keyword evidence="1" id="KW-1133">Transmembrane helix</keyword>
<sequence length="76" mass="8089">MSNKNFGAGMEALALLTQLGLTLATPIILGALAGHWIDNKLGTNVLFFVLLLVAGIVGGIFSAYQQIMSVTRKKKK</sequence>
<proteinExistence type="predicted"/>
<evidence type="ECO:0000256" key="1">
    <source>
        <dbReference type="SAM" id="Phobius"/>
    </source>
</evidence>
<dbReference type="EMBL" id="JAGSND010000004">
    <property type="protein sequence ID" value="MBR0597746.1"/>
    <property type="molecule type" value="Genomic_DNA"/>
</dbReference>
<name>A0A8J8B1J8_9FIRM</name>
<protein>
    <submittedName>
        <fullName evidence="2">AtpZ/AtpI family protein</fullName>
    </submittedName>
</protein>
<keyword evidence="1" id="KW-0472">Membrane</keyword>
<feature type="transmembrane region" description="Helical" evidence="1">
    <location>
        <begin position="45"/>
        <end position="64"/>
    </location>
</feature>
<dbReference type="InterPro" id="IPR032820">
    <property type="entry name" value="ATPase_put"/>
</dbReference>
<dbReference type="Pfam" id="PF09527">
    <property type="entry name" value="ATPase_gene1"/>
    <property type="match status" value="1"/>
</dbReference>
<dbReference type="Proteomes" id="UP000675664">
    <property type="component" value="Unassembled WGS sequence"/>
</dbReference>